<keyword evidence="2 5" id="KW-0808">Transferase</keyword>
<dbReference type="SUPFAM" id="SSF51161">
    <property type="entry name" value="Trimeric LpxA-like enzymes"/>
    <property type="match status" value="1"/>
</dbReference>
<dbReference type="InterPro" id="IPR018357">
    <property type="entry name" value="Hexapep_transf_CS"/>
</dbReference>
<dbReference type="PATRIC" id="fig|1003181.4.peg.4486"/>
<protein>
    <submittedName>
        <fullName evidence="5">Galactoside O-acetyltransferase</fullName>
    </submittedName>
</protein>
<dbReference type="Gene3D" id="2.160.10.10">
    <property type="entry name" value="Hexapeptide repeat proteins"/>
    <property type="match status" value="1"/>
</dbReference>
<gene>
    <name evidence="5" type="ORF">THIOM_003344</name>
</gene>
<dbReference type="AlphaFoldDB" id="A0A176RZ10"/>
<dbReference type="InterPro" id="IPR050179">
    <property type="entry name" value="Trans_hexapeptide_repeat"/>
</dbReference>
<sequence length="161" mass="17695">KPGKNIHCQWNVRIWTPNRILVMGDNVGIGAHSTIQTDTIIGNDVMIASHVAFVGKDAHTIKHIGKTMYESSRGDRHKIIIEDDVWIGFGAIILSGVRIGRGAIVAAGAVVTKDVEPYAIVASERARVIGYRFSKNDMVEHDNILQARGKWSLHTMSGIKD</sequence>
<evidence type="ECO:0000256" key="3">
    <source>
        <dbReference type="ARBA" id="ARBA00022737"/>
    </source>
</evidence>
<dbReference type="InterPro" id="IPR001451">
    <property type="entry name" value="Hexapep"/>
</dbReference>
<keyword evidence="3" id="KW-0677">Repeat</keyword>
<reference evidence="5 6" key="1">
    <citation type="submission" date="2016-05" db="EMBL/GenBank/DDBJ databases">
        <title>Single-cell genome of chain-forming Candidatus Thiomargarita nelsonii and comparison to other large sulfur-oxidizing bacteria.</title>
        <authorList>
            <person name="Winkel M."/>
            <person name="Salman V."/>
            <person name="Woyke T."/>
            <person name="Schulz-Vogt H."/>
            <person name="Richter M."/>
            <person name="Flood B."/>
            <person name="Bailey J."/>
            <person name="Amann R."/>
            <person name="Mussmann M."/>
        </authorList>
    </citation>
    <scope>NUCLEOTIDE SEQUENCE [LARGE SCALE GENOMIC DNA]</scope>
    <source>
        <strain evidence="5 6">THI036</strain>
    </source>
</reference>
<dbReference type="PANTHER" id="PTHR43300:SF11">
    <property type="entry name" value="ACETYLTRANSFERASE RV3034C-RELATED"/>
    <property type="match status" value="1"/>
</dbReference>
<dbReference type="PANTHER" id="PTHR43300">
    <property type="entry name" value="ACETYLTRANSFERASE"/>
    <property type="match status" value="1"/>
</dbReference>
<organism evidence="5 6">
    <name type="scientific">Candidatus Thiomargarita nelsonii</name>
    <dbReference type="NCBI Taxonomy" id="1003181"/>
    <lineage>
        <taxon>Bacteria</taxon>
        <taxon>Pseudomonadati</taxon>
        <taxon>Pseudomonadota</taxon>
        <taxon>Gammaproteobacteria</taxon>
        <taxon>Thiotrichales</taxon>
        <taxon>Thiotrichaceae</taxon>
        <taxon>Thiomargarita</taxon>
    </lineage>
</organism>
<dbReference type="PROSITE" id="PS00101">
    <property type="entry name" value="HEXAPEP_TRANSFERASES"/>
    <property type="match status" value="1"/>
</dbReference>
<name>A0A176RZ10_9GAMM</name>
<feature type="non-terminal residue" evidence="5">
    <location>
        <position position="1"/>
    </location>
</feature>
<comment type="caution">
    <text evidence="5">The sequence shown here is derived from an EMBL/GenBank/DDBJ whole genome shotgun (WGS) entry which is preliminary data.</text>
</comment>
<dbReference type="Pfam" id="PF00132">
    <property type="entry name" value="Hexapep"/>
    <property type="match status" value="2"/>
</dbReference>
<keyword evidence="6" id="KW-1185">Reference proteome</keyword>
<comment type="similarity">
    <text evidence="1">Belongs to the transferase hexapeptide repeat family.</text>
</comment>
<evidence type="ECO:0000256" key="1">
    <source>
        <dbReference type="ARBA" id="ARBA00007274"/>
    </source>
</evidence>
<evidence type="ECO:0000256" key="2">
    <source>
        <dbReference type="ARBA" id="ARBA00022679"/>
    </source>
</evidence>
<keyword evidence="4" id="KW-0012">Acyltransferase</keyword>
<evidence type="ECO:0000256" key="4">
    <source>
        <dbReference type="ARBA" id="ARBA00023315"/>
    </source>
</evidence>
<evidence type="ECO:0000313" key="6">
    <source>
        <dbReference type="Proteomes" id="UP000076962"/>
    </source>
</evidence>
<dbReference type="InterPro" id="IPR011004">
    <property type="entry name" value="Trimer_LpxA-like_sf"/>
</dbReference>
<accession>A0A176RZ10</accession>
<dbReference type="EMBL" id="LUTY01002006">
    <property type="protein sequence ID" value="OAD20918.1"/>
    <property type="molecule type" value="Genomic_DNA"/>
</dbReference>
<dbReference type="GO" id="GO:0016746">
    <property type="term" value="F:acyltransferase activity"/>
    <property type="evidence" value="ECO:0007669"/>
    <property type="project" value="UniProtKB-KW"/>
</dbReference>
<proteinExistence type="inferred from homology"/>
<dbReference type="Proteomes" id="UP000076962">
    <property type="component" value="Unassembled WGS sequence"/>
</dbReference>
<evidence type="ECO:0000313" key="5">
    <source>
        <dbReference type="EMBL" id="OAD20918.1"/>
    </source>
</evidence>